<evidence type="ECO:0000313" key="1">
    <source>
        <dbReference type="EMBL" id="MPM21490.1"/>
    </source>
</evidence>
<accession>A0A644XZ28</accession>
<name>A0A644XZ28_9ZZZZ</name>
<protein>
    <submittedName>
        <fullName evidence="1">Uncharacterized protein</fullName>
    </submittedName>
</protein>
<dbReference type="EMBL" id="VSSQ01003601">
    <property type="protein sequence ID" value="MPM21490.1"/>
    <property type="molecule type" value="Genomic_DNA"/>
</dbReference>
<gene>
    <name evidence="1" type="ORF">SDC9_67934</name>
</gene>
<comment type="caution">
    <text evidence="1">The sequence shown here is derived from an EMBL/GenBank/DDBJ whole genome shotgun (WGS) entry which is preliminary data.</text>
</comment>
<dbReference type="AlphaFoldDB" id="A0A644XZ28"/>
<reference evidence="1" key="1">
    <citation type="submission" date="2019-08" db="EMBL/GenBank/DDBJ databases">
        <authorList>
            <person name="Kucharzyk K."/>
            <person name="Murdoch R.W."/>
            <person name="Higgins S."/>
            <person name="Loffler F."/>
        </authorList>
    </citation>
    <scope>NUCLEOTIDE SEQUENCE</scope>
</reference>
<sequence length="150" mass="16649">MQDPEEYVTGHPWADTVAYVRFVNLFHKADGVTPYGRLTLKVERIVNGVTQWVDVATCDYKEASTYNPIKLNRKGIAIWSGTESSMIFALFDANGNQLQYFASTSASTKAAHRVTGYSLTKGVNYIFHLNGKEGTNYATQSIRVSTIAVN</sequence>
<proteinExistence type="predicted"/>
<organism evidence="1">
    <name type="scientific">bioreactor metagenome</name>
    <dbReference type="NCBI Taxonomy" id="1076179"/>
    <lineage>
        <taxon>unclassified sequences</taxon>
        <taxon>metagenomes</taxon>
        <taxon>ecological metagenomes</taxon>
    </lineage>
</organism>